<dbReference type="AlphaFoldDB" id="A0A085W4M1"/>
<gene>
    <name evidence="2" type="ORF">DB31_3748</name>
</gene>
<comment type="caution">
    <text evidence="2">The sequence shown here is derived from an EMBL/GenBank/DDBJ whole genome shotgun (WGS) entry which is preliminary data.</text>
</comment>
<evidence type="ECO:0000256" key="1">
    <source>
        <dbReference type="SAM" id="Phobius"/>
    </source>
</evidence>
<evidence type="ECO:0000313" key="2">
    <source>
        <dbReference type="EMBL" id="KFE62634.1"/>
    </source>
</evidence>
<organism evidence="2 3">
    <name type="scientific">Hyalangium minutum</name>
    <dbReference type="NCBI Taxonomy" id="394096"/>
    <lineage>
        <taxon>Bacteria</taxon>
        <taxon>Pseudomonadati</taxon>
        <taxon>Myxococcota</taxon>
        <taxon>Myxococcia</taxon>
        <taxon>Myxococcales</taxon>
        <taxon>Cystobacterineae</taxon>
        <taxon>Archangiaceae</taxon>
        <taxon>Hyalangium</taxon>
    </lineage>
</organism>
<keyword evidence="1" id="KW-0472">Membrane</keyword>
<reference evidence="2 3" key="1">
    <citation type="submission" date="2014-04" db="EMBL/GenBank/DDBJ databases">
        <title>Genome assembly of Hyalangium minutum DSM 14724.</title>
        <authorList>
            <person name="Sharma G."/>
            <person name="Subramanian S."/>
        </authorList>
    </citation>
    <scope>NUCLEOTIDE SEQUENCE [LARGE SCALE GENOMIC DNA]</scope>
    <source>
        <strain evidence="2 3">DSM 14724</strain>
    </source>
</reference>
<keyword evidence="1" id="KW-1133">Transmembrane helix</keyword>
<sequence length="261" mass="29263">MSDSPYSTILRDIFHVVDVSEDPAERARAKPVPELTPGFEALGFKTLGFYRLGRPPGHVYEVWRSPDSRAVLVVEYDLKKRPRAELRTLLHDGTIIETSSRFSGLSRLFRRARLHHPEAGYLLETHAATPEQLYRRHTERVEAIARERSSTIPSHDSMRLLFALVARSMVLTLNRYHHGKRLEWIIFIPATLAIIAAVVFAGTPLHWLTALAVAAVAFWYVSEMSSWLAARLLLIPPVPLATLLAAVDDVHTPPANSPAPS</sequence>
<feature type="transmembrane region" description="Helical" evidence="1">
    <location>
        <begin position="228"/>
        <end position="247"/>
    </location>
</feature>
<keyword evidence="3" id="KW-1185">Reference proteome</keyword>
<feature type="transmembrane region" description="Helical" evidence="1">
    <location>
        <begin position="182"/>
        <end position="199"/>
    </location>
</feature>
<name>A0A085W4M1_9BACT</name>
<protein>
    <submittedName>
        <fullName evidence="2">Uncharacterized protein</fullName>
    </submittedName>
</protein>
<evidence type="ECO:0000313" key="3">
    <source>
        <dbReference type="Proteomes" id="UP000028725"/>
    </source>
</evidence>
<feature type="transmembrane region" description="Helical" evidence="1">
    <location>
        <begin position="205"/>
        <end position="221"/>
    </location>
</feature>
<dbReference type="STRING" id="394096.DB31_3748"/>
<proteinExistence type="predicted"/>
<dbReference type="Proteomes" id="UP000028725">
    <property type="component" value="Unassembled WGS sequence"/>
</dbReference>
<accession>A0A085W4M1</accession>
<keyword evidence="1" id="KW-0812">Transmembrane</keyword>
<dbReference type="RefSeq" id="WP_044196880.1">
    <property type="nucleotide sequence ID" value="NZ_JMCB01000020.1"/>
</dbReference>
<dbReference type="EMBL" id="JMCB01000020">
    <property type="protein sequence ID" value="KFE62634.1"/>
    <property type="molecule type" value="Genomic_DNA"/>
</dbReference>